<comment type="similarity">
    <text evidence="1">Belongs to the enoyl-CoA hydratase/isomerase family.</text>
</comment>
<dbReference type="InterPro" id="IPR014748">
    <property type="entry name" value="Enoyl-CoA_hydra_C"/>
</dbReference>
<dbReference type="GO" id="GO:0006635">
    <property type="term" value="P:fatty acid beta-oxidation"/>
    <property type="evidence" value="ECO:0007669"/>
    <property type="project" value="TreeGrafter"/>
</dbReference>
<evidence type="ECO:0000256" key="4">
    <source>
        <dbReference type="ARBA" id="ARBA00023717"/>
    </source>
</evidence>
<dbReference type="Gene3D" id="3.90.226.10">
    <property type="entry name" value="2-enoyl-CoA Hydratase, Chain A, domain 1"/>
    <property type="match status" value="1"/>
</dbReference>
<dbReference type="Proteomes" id="UP001149140">
    <property type="component" value="Unassembled WGS sequence"/>
</dbReference>
<dbReference type="InterPro" id="IPR029045">
    <property type="entry name" value="ClpP/crotonase-like_dom_sf"/>
</dbReference>
<evidence type="ECO:0000256" key="1">
    <source>
        <dbReference type="ARBA" id="ARBA00005254"/>
    </source>
</evidence>
<comment type="caution">
    <text evidence="5">The sequence shown here is derived from an EMBL/GenBank/DDBJ whole genome shotgun (WGS) entry which is preliminary data.</text>
</comment>
<dbReference type="PANTHER" id="PTHR11941">
    <property type="entry name" value="ENOYL-COA HYDRATASE-RELATED"/>
    <property type="match status" value="1"/>
</dbReference>
<comment type="catalytic activity">
    <reaction evidence="4">
        <text>a 4-saturated-(3S)-3-hydroxyacyl-CoA = a (3E)-enoyl-CoA + H2O</text>
        <dbReference type="Rhea" id="RHEA:20724"/>
        <dbReference type="ChEBI" id="CHEBI:15377"/>
        <dbReference type="ChEBI" id="CHEBI:58521"/>
        <dbReference type="ChEBI" id="CHEBI:137480"/>
        <dbReference type="EC" id="4.2.1.17"/>
    </reaction>
</comment>
<dbReference type="Gene3D" id="1.10.12.10">
    <property type="entry name" value="Lyase 2-enoyl-coa Hydratase, Chain A, domain 2"/>
    <property type="match status" value="1"/>
</dbReference>
<dbReference type="AlphaFoldDB" id="A0A9X3MUP4"/>
<evidence type="ECO:0000313" key="5">
    <source>
        <dbReference type="EMBL" id="MDA0162717.1"/>
    </source>
</evidence>
<dbReference type="InterPro" id="IPR001753">
    <property type="entry name" value="Enoyl-CoA_hydra/iso"/>
</dbReference>
<dbReference type="GO" id="GO:0004300">
    <property type="term" value="F:enoyl-CoA hydratase activity"/>
    <property type="evidence" value="ECO:0007669"/>
    <property type="project" value="UniProtKB-EC"/>
</dbReference>
<comment type="catalytic activity">
    <reaction evidence="3">
        <text>a (3S)-3-hydroxyacyl-CoA = a (2E)-enoyl-CoA + H2O</text>
        <dbReference type="Rhea" id="RHEA:16105"/>
        <dbReference type="ChEBI" id="CHEBI:15377"/>
        <dbReference type="ChEBI" id="CHEBI:57318"/>
        <dbReference type="ChEBI" id="CHEBI:58856"/>
        <dbReference type="EC" id="4.2.1.17"/>
    </reaction>
</comment>
<reference evidence="5" key="1">
    <citation type="submission" date="2022-10" db="EMBL/GenBank/DDBJ databases">
        <title>The WGS of Solirubrobacter ginsenosidimutans DSM 21036.</title>
        <authorList>
            <person name="Jiang Z."/>
        </authorList>
    </citation>
    <scope>NUCLEOTIDE SEQUENCE</scope>
    <source>
        <strain evidence="5">DSM 21036</strain>
    </source>
</reference>
<dbReference type="EMBL" id="JAPDOD010000020">
    <property type="protein sequence ID" value="MDA0162717.1"/>
    <property type="molecule type" value="Genomic_DNA"/>
</dbReference>
<dbReference type="SUPFAM" id="SSF52096">
    <property type="entry name" value="ClpP/crotonase"/>
    <property type="match status" value="1"/>
</dbReference>
<dbReference type="RefSeq" id="WP_270041954.1">
    <property type="nucleotide sequence ID" value="NZ_JAPDOD010000020.1"/>
</dbReference>
<organism evidence="5 6">
    <name type="scientific">Solirubrobacter ginsenosidimutans</name>
    <dbReference type="NCBI Taxonomy" id="490573"/>
    <lineage>
        <taxon>Bacteria</taxon>
        <taxon>Bacillati</taxon>
        <taxon>Actinomycetota</taxon>
        <taxon>Thermoleophilia</taxon>
        <taxon>Solirubrobacterales</taxon>
        <taxon>Solirubrobacteraceae</taxon>
        <taxon>Solirubrobacter</taxon>
    </lineage>
</organism>
<protein>
    <submittedName>
        <fullName evidence="5">Enoyl-CoA hydratase-related protein</fullName>
    </submittedName>
</protein>
<proteinExistence type="inferred from homology"/>
<accession>A0A9X3MUP4</accession>
<dbReference type="Pfam" id="PF00378">
    <property type="entry name" value="ECH_1"/>
    <property type="match status" value="1"/>
</dbReference>
<name>A0A9X3MUP4_9ACTN</name>
<sequence>MGSILVDAPADGVARLTISNPAKRNALDRGVLDGLVTALAAIDARAVILTGEGDVFSAGYDIGDLSPGALAEEAAELLTHPFEAAVAALDAVPVPVIAALGGHAFGGALELAVTCDLRVCAPGARLGMPPARLGVVYSHTGLRRFVDAIGSARTRELFLTARPISASEAHSWGLVNEVIDEPGSRALALAAEIAALSPLSLRGNKRVLRALVPPLDPALEAELHALRDAAFRSEDFAEGVRAFTEKRQPKWRGT</sequence>
<evidence type="ECO:0000256" key="2">
    <source>
        <dbReference type="ARBA" id="ARBA00023239"/>
    </source>
</evidence>
<evidence type="ECO:0000256" key="3">
    <source>
        <dbReference type="ARBA" id="ARBA00023709"/>
    </source>
</evidence>
<evidence type="ECO:0000313" key="6">
    <source>
        <dbReference type="Proteomes" id="UP001149140"/>
    </source>
</evidence>
<keyword evidence="6" id="KW-1185">Reference proteome</keyword>
<dbReference type="CDD" id="cd06558">
    <property type="entry name" value="crotonase-like"/>
    <property type="match status" value="1"/>
</dbReference>
<keyword evidence="2" id="KW-0456">Lyase</keyword>
<dbReference type="PANTHER" id="PTHR11941:SF54">
    <property type="entry name" value="ENOYL-COA HYDRATASE, MITOCHONDRIAL"/>
    <property type="match status" value="1"/>
</dbReference>
<gene>
    <name evidence="5" type="ORF">OM076_20765</name>
</gene>